<evidence type="ECO:0000313" key="2">
    <source>
        <dbReference type="Proteomes" id="UP000545507"/>
    </source>
</evidence>
<reference evidence="1 2" key="1">
    <citation type="submission" date="2019-09" db="EMBL/GenBank/DDBJ databases">
        <title>Hydrogenophaga aromatica sp. nov., isolated from a para-xylene-degrading enrichment culture.</title>
        <authorList>
            <person name="Tancsics A."/>
            <person name="Banerjee S."/>
        </authorList>
    </citation>
    <scope>NUCLEOTIDE SEQUENCE [LARGE SCALE GENOMIC DNA]</scope>
    <source>
        <strain evidence="1 2">D2P1</strain>
    </source>
</reference>
<evidence type="ECO:0000313" key="1">
    <source>
        <dbReference type="EMBL" id="NWF45220.1"/>
    </source>
</evidence>
<dbReference type="EMBL" id="VYGV01000006">
    <property type="protein sequence ID" value="NWF45220.1"/>
    <property type="molecule type" value="Genomic_DNA"/>
</dbReference>
<accession>A0A7Y8GUQ3</accession>
<sequence length="76" mass="8064">MAQSAHIVGKVEYRGGDGPAVEIREGPVEVSISTADATLSWVEEDVHGSAAMPIGDFRRFVKEGKIKLDGPVQAEA</sequence>
<dbReference type="Proteomes" id="UP000545507">
    <property type="component" value="Unassembled WGS sequence"/>
</dbReference>
<dbReference type="RefSeq" id="WP_177134961.1">
    <property type="nucleotide sequence ID" value="NZ_JAGPWB010000061.1"/>
</dbReference>
<dbReference type="AlphaFoldDB" id="A0A7Y8GUQ3"/>
<comment type="caution">
    <text evidence="1">The sequence shown here is derived from an EMBL/GenBank/DDBJ whole genome shotgun (WGS) entry which is preliminary data.</text>
</comment>
<keyword evidence="2" id="KW-1185">Reference proteome</keyword>
<evidence type="ECO:0008006" key="3">
    <source>
        <dbReference type="Google" id="ProtNLM"/>
    </source>
</evidence>
<name>A0A7Y8GUQ3_9BURK</name>
<protein>
    <recommendedName>
        <fullName evidence="3">SCP2 domain-containing protein</fullName>
    </recommendedName>
</protein>
<organism evidence="1 2">
    <name type="scientific">Hydrogenophaga aromaticivorans</name>
    <dbReference type="NCBI Taxonomy" id="2610898"/>
    <lineage>
        <taxon>Bacteria</taxon>
        <taxon>Pseudomonadati</taxon>
        <taxon>Pseudomonadota</taxon>
        <taxon>Betaproteobacteria</taxon>
        <taxon>Burkholderiales</taxon>
        <taxon>Comamonadaceae</taxon>
        <taxon>Hydrogenophaga</taxon>
    </lineage>
</organism>
<proteinExistence type="predicted"/>
<gene>
    <name evidence="1" type="ORF">F3K02_08130</name>
</gene>